<evidence type="ECO:0000313" key="2">
    <source>
        <dbReference type="EMBL" id="NZD62133.1"/>
    </source>
</evidence>
<feature type="transmembrane region" description="Helical" evidence="1">
    <location>
        <begin position="12"/>
        <end position="39"/>
    </location>
</feature>
<proteinExistence type="predicted"/>
<name>A0A7Z0RM87_9HYPH</name>
<feature type="transmembrane region" description="Helical" evidence="1">
    <location>
        <begin position="80"/>
        <end position="103"/>
    </location>
</feature>
<evidence type="ECO:0000256" key="1">
    <source>
        <dbReference type="SAM" id="Phobius"/>
    </source>
</evidence>
<dbReference type="RefSeq" id="WP_180694815.1">
    <property type="nucleotide sequence ID" value="NZ_JACCPJ010000002.1"/>
</dbReference>
<dbReference type="AlphaFoldDB" id="A0A7Z0RM87"/>
<comment type="caution">
    <text evidence="2">The sequence shown here is derived from an EMBL/GenBank/DDBJ whole genome shotgun (WGS) entry which is preliminary data.</text>
</comment>
<evidence type="ECO:0000313" key="3">
    <source>
        <dbReference type="Proteomes" id="UP000532162"/>
    </source>
</evidence>
<keyword evidence="1" id="KW-0472">Membrane</keyword>
<feature type="transmembrane region" description="Helical" evidence="1">
    <location>
        <begin position="123"/>
        <end position="150"/>
    </location>
</feature>
<organism evidence="2 3">
    <name type="scientific">Rhizobium changzhiense</name>
    <dbReference type="NCBI Taxonomy" id="2692317"/>
    <lineage>
        <taxon>Bacteria</taxon>
        <taxon>Pseudomonadati</taxon>
        <taxon>Pseudomonadota</taxon>
        <taxon>Alphaproteobacteria</taxon>
        <taxon>Hyphomicrobiales</taxon>
        <taxon>Rhizobiaceae</taxon>
        <taxon>Rhizobium/Agrobacterium group</taxon>
        <taxon>Rhizobium</taxon>
    </lineage>
</organism>
<sequence>MSKPDTHLPPWWRVVAAFVLVPLLVALVLACFQPLYAGLPNLAERIRRTAIFYAFFGSYPATILFGVPAYFFLKSRVRATALNCAATGAVVAPFPWLLLGLFSNPDYAYSDGHVTHHNGMKTLWGWVDLLTGVGEFAALGAFAGLVFWCIAMAGVKVGDRTAA</sequence>
<dbReference type="Proteomes" id="UP000532162">
    <property type="component" value="Unassembled WGS sequence"/>
</dbReference>
<feature type="transmembrane region" description="Helical" evidence="1">
    <location>
        <begin position="51"/>
        <end position="73"/>
    </location>
</feature>
<accession>A0A7Z0RM87</accession>
<dbReference type="PROSITE" id="PS51257">
    <property type="entry name" value="PROKAR_LIPOPROTEIN"/>
    <property type="match status" value="1"/>
</dbReference>
<protein>
    <submittedName>
        <fullName evidence="2">Uncharacterized protein</fullName>
    </submittedName>
</protein>
<dbReference type="EMBL" id="JACCPJ010000002">
    <property type="protein sequence ID" value="NZD62133.1"/>
    <property type="molecule type" value="Genomic_DNA"/>
</dbReference>
<gene>
    <name evidence="2" type="ORF">HX900_13550</name>
</gene>
<keyword evidence="1" id="KW-0812">Transmembrane</keyword>
<reference evidence="2 3" key="1">
    <citation type="submission" date="2020-07" db="EMBL/GenBank/DDBJ databases">
        <authorList>
            <person name="Sun Q."/>
        </authorList>
    </citation>
    <scope>NUCLEOTIDE SEQUENCE [LARGE SCALE GENOMIC DNA]</scope>
    <source>
        <strain evidence="2 3">WYCCWR 11290</strain>
    </source>
</reference>
<keyword evidence="1" id="KW-1133">Transmembrane helix</keyword>